<evidence type="ECO:0000313" key="1">
    <source>
        <dbReference type="EMBL" id="MBW0515575.1"/>
    </source>
</evidence>
<sequence>MASTSRDPISPEPISIFDHHRHWNITGSFTDKKKVNKKVVTSLFEGLDALTEAFVDKTMKGAVPGEPTRELAREAVAYEDALVFKFT</sequence>
<organism evidence="1 2">
    <name type="scientific">Austropuccinia psidii MF-1</name>
    <dbReference type="NCBI Taxonomy" id="1389203"/>
    <lineage>
        <taxon>Eukaryota</taxon>
        <taxon>Fungi</taxon>
        <taxon>Dikarya</taxon>
        <taxon>Basidiomycota</taxon>
        <taxon>Pucciniomycotina</taxon>
        <taxon>Pucciniomycetes</taxon>
        <taxon>Pucciniales</taxon>
        <taxon>Sphaerophragmiaceae</taxon>
        <taxon>Austropuccinia</taxon>
    </lineage>
</organism>
<evidence type="ECO:0000313" key="2">
    <source>
        <dbReference type="Proteomes" id="UP000765509"/>
    </source>
</evidence>
<dbReference type="EMBL" id="AVOT02024704">
    <property type="protein sequence ID" value="MBW0515575.1"/>
    <property type="molecule type" value="Genomic_DNA"/>
</dbReference>
<name>A0A9Q3HV42_9BASI</name>
<accession>A0A9Q3HV42</accession>
<comment type="caution">
    <text evidence="1">The sequence shown here is derived from an EMBL/GenBank/DDBJ whole genome shotgun (WGS) entry which is preliminary data.</text>
</comment>
<keyword evidence="2" id="KW-1185">Reference proteome</keyword>
<proteinExistence type="predicted"/>
<dbReference type="AlphaFoldDB" id="A0A9Q3HV42"/>
<protein>
    <submittedName>
        <fullName evidence="1">Uncharacterized protein</fullName>
    </submittedName>
</protein>
<dbReference type="Proteomes" id="UP000765509">
    <property type="component" value="Unassembled WGS sequence"/>
</dbReference>
<gene>
    <name evidence="1" type="ORF">O181_055290</name>
</gene>
<reference evidence="1" key="1">
    <citation type="submission" date="2021-03" db="EMBL/GenBank/DDBJ databases">
        <title>Draft genome sequence of rust myrtle Austropuccinia psidii MF-1, a brazilian biotype.</title>
        <authorList>
            <person name="Quecine M.C."/>
            <person name="Pachon D.M.R."/>
            <person name="Bonatelli M.L."/>
            <person name="Correr F.H."/>
            <person name="Franceschini L.M."/>
            <person name="Leite T.F."/>
            <person name="Margarido G.R.A."/>
            <person name="Almeida C.A."/>
            <person name="Ferrarezi J.A."/>
            <person name="Labate C.A."/>
        </authorList>
    </citation>
    <scope>NUCLEOTIDE SEQUENCE</scope>
    <source>
        <strain evidence="1">MF-1</strain>
    </source>
</reference>